<comment type="caution">
    <text evidence="9">The sequence shown here is derived from an EMBL/GenBank/DDBJ whole genome shotgun (WGS) entry which is preliminary data.</text>
</comment>
<evidence type="ECO:0000256" key="1">
    <source>
        <dbReference type="ARBA" id="ARBA00004370"/>
    </source>
</evidence>
<evidence type="ECO:0000256" key="3">
    <source>
        <dbReference type="ARBA" id="ARBA00022692"/>
    </source>
</evidence>
<dbReference type="PRINTS" id="PR01609">
    <property type="entry name" value="CD36FAMILY"/>
</dbReference>
<dbReference type="Proteomes" id="UP001255856">
    <property type="component" value="Unassembled WGS sequence"/>
</dbReference>
<reference evidence="9" key="1">
    <citation type="submission" date="2021-01" db="EMBL/GenBank/DDBJ databases">
        <authorList>
            <person name="Eckstrom K.M.E."/>
        </authorList>
    </citation>
    <scope>NUCLEOTIDE SEQUENCE</scope>
    <source>
        <strain evidence="9">UVCC 0001</strain>
    </source>
</reference>
<dbReference type="PANTHER" id="PTHR11923">
    <property type="entry name" value="SCAVENGER RECEPTOR CLASS B TYPE-1 SR-B1"/>
    <property type="match status" value="1"/>
</dbReference>
<evidence type="ECO:0000313" key="9">
    <source>
        <dbReference type="EMBL" id="KAK2077760.1"/>
    </source>
</evidence>
<name>A0AAD9MKA6_PROWI</name>
<feature type="compositionally biased region" description="Low complexity" evidence="7">
    <location>
        <begin position="794"/>
        <end position="815"/>
    </location>
</feature>
<dbReference type="Pfam" id="PF01130">
    <property type="entry name" value="CD36"/>
    <property type="match status" value="2"/>
</dbReference>
<keyword evidence="5 8" id="KW-0472">Membrane</keyword>
<keyword evidence="10" id="KW-1185">Reference proteome</keyword>
<keyword evidence="4 8" id="KW-1133">Transmembrane helix</keyword>
<evidence type="ECO:0000256" key="2">
    <source>
        <dbReference type="ARBA" id="ARBA00010532"/>
    </source>
</evidence>
<proteinExistence type="inferred from homology"/>
<dbReference type="AlphaFoldDB" id="A0AAD9MKA6"/>
<evidence type="ECO:0000313" key="10">
    <source>
        <dbReference type="Proteomes" id="UP001255856"/>
    </source>
</evidence>
<evidence type="ECO:0000256" key="6">
    <source>
        <dbReference type="ARBA" id="ARBA00023180"/>
    </source>
</evidence>
<accession>A0AAD9MKA6</accession>
<evidence type="ECO:0000256" key="8">
    <source>
        <dbReference type="SAM" id="Phobius"/>
    </source>
</evidence>
<gene>
    <name evidence="9" type="ORF">QBZ16_004608</name>
</gene>
<dbReference type="GO" id="GO:0005044">
    <property type="term" value="F:scavenger receptor activity"/>
    <property type="evidence" value="ECO:0007669"/>
    <property type="project" value="TreeGrafter"/>
</dbReference>
<comment type="subcellular location">
    <subcellularLocation>
        <location evidence="1">Membrane</location>
    </subcellularLocation>
</comment>
<dbReference type="InterPro" id="IPR002159">
    <property type="entry name" value="CD36_fam"/>
</dbReference>
<feature type="compositionally biased region" description="Basic and acidic residues" evidence="7">
    <location>
        <begin position="765"/>
        <end position="774"/>
    </location>
</feature>
<dbReference type="GO" id="GO:0016020">
    <property type="term" value="C:membrane"/>
    <property type="evidence" value="ECO:0007669"/>
    <property type="project" value="UniProtKB-SubCell"/>
</dbReference>
<keyword evidence="3 8" id="KW-0812">Transmembrane</keyword>
<organism evidence="9 10">
    <name type="scientific">Prototheca wickerhamii</name>
    <dbReference type="NCBI Taxonomy" id="3111"/>
    <lineage>
        <taxon>Eukaryota</taxon>
        <taxon>Viridiplantae</taxon>
        <taxon>Chlorophyta</taxon>
        <taxon>core chlorophytes</taxon>
        <taxon>Trebouxiophyceae</taxon>
        <taxon>Chlorellales</taxon>
        <taxon>Chlorellaceae</taxon>
        <taxon>Prototheca</taxon>
    </lineage>
</organism>
<dbReference type="GO" id="GO:0005737">
    <property type="term" value="C:cytoplasm"/>
    <property type="evidence" value="ECO:0007669"/>
    <property type="project" value="TreeGrafter"/>
</dbReference>
<protein>
    <submittedName>
        <fullName evidence="9">Uncharacterized protein</fullName>
    </submittedName>
</protein>
<feature type="region of interest" description="Disordered" evidence="7">
    <location>
        <begin position="762"/>
        <end position="831"/>
    </location>
</feature>
<feature type="transmembrane region" description="Helical" evidence="8">
    <location>
        <begin position="657"/>
        <end position="681"/>
    </location>
</feature>
<sequence>MSWLAGTAPPAFEEKGPYTYRVDEKHIGVRYSEDWAEASYTYYQWQTFEPGLSCAGCDPRADEVVGVNRAYQQLLASATGASMDAETMLIYSMMPSVLFQVRLSIEGAVRPIVEAQQAGLGVTDAAAVEAAVAAGVAGQWASCAVLQPLVGSGVASPFLADLSPLFPAPPELCAYIPGMLQPALGFTASPTQFGLFGVEVDGAAAAAFLALAVGGTSAAAMDPAAAAFVSLFLTAPRSAVLATLSANAATAAAASALAGITELQWSLLQGYIVDLVPVWGALVYKGFLANLGGAGLVITKTVETWINGYADPILLMATMQTYPTAYALMPYMYTPQLAIAFDKESTPMDILGAARGQTLTASDLSFRATDVGRYHPLVQQKTVATGAASGTVPYGLTRYRGVPIVPHASSLFNMTGISEALLVLDATNAATQPVVFDAGLFRALKTRQAGTKSSVRDLETVQFTFSPETRAACQAAAYDAWREATGFDQAAYASAMAALQASPDYWALMDNATLLAAFMETTALGDLGAYYATFNQSVDRHASIWVLCAIPDSFAGMFDMSSVFSCPTLFSMPHFYLGDDRIVASSGRAWDADPVRDGWTYDVEPFSGFTVGAHKTYQVNNLVSRTAHAYPDLWVKAGSGAETGRAADFVTGEAQRVLYWTLVLAFPVIGFLLMVSSGLFLRCSSSAKTRRRAFETLQESKAPKLRLAPADEAPWLARVGSRRSGAGQVLPLIESEEGDEEGALDGDADDFVLKVARPGGGAWSEHPRASDLKPHHARSSSRQLDIVVGRRSTSAQSLEALEAGAASAAGAGPALVRRRPSSAANEHASAH</sequence>
<comment type="similarity">
    <text evidence="2">Belongs to the CD36 family.</text>
</comment>
<evidence type="ECO:0000256" key="7">
    <source>
        <dbReference type="SAM" id="MobiDB-lite"/>
    </source>
</evidence>
<evidence type="ECO:0000256" key="5">
    <source>
        <dbReference type="ARBA" id="ARBA00023136"/>
    </source>
</evidence>
<keyword evidence="6" id="KW-0325">Glycoprotein</keyword>
<evidence type="ECO:0000256" key="4">
    <source>
        <dbReference type="ARBA" id="ARBA00022989"/>
    </source>
</evidence>
<dbReference type="PANTHER" id="PTHR11923:SF51">
    <property type="entry name" value="LYSOSOME MEMBRANE PROTEIN 2"/>
    <property type="match status" value="1"/>
</dbReference>
<dbReference type="EMBL" id="JASFZW010000006">
    <property type="protein sequence ID" value="KAK2077760.1"/>
    <property type="molecule type" value="Genomic_DNA"/>
</dbReference>